<proteinExistence type="predicted"/>
<sequence length="326" mass="37098">MSVTTRRDAASIREDWLRVALSTEPADRPEAEAAITGLYRLNGLPPPRFHWVPSPADLPHVDAAPLTRLFSGRRRQLTRDLDAAILVTQRRREQVRRQVVWPLNRSRLPFRLVVYDHDRDWPDVHDVSWLAYYDCLPWAPGVDGIDLWDRAARAGGWWVPHRQVCVVVDRPAVVHTQPGPQDGEVVVHRDDGPAVVYRDGRPAYAWRGLRVPRWVIEEPTADRIRNEPDPDVRLAAIQRLGWPEWVDQSAARLIATAPDPGNDAELHLYAAMEHTVLIVVNGTVERDGTRRRYGLIVPDDVADPVEAAAWTYGITAPLYKQLVRRT</sequence>
<dbReference type="InterPro" id="IPR046633">
    <property type="entry name" value="DUF6745"/>
</dbReference>
<reference evidence="2 3" key="1">
    <citation type="submission" date="2020-01" db="EMBL/GenBank/DDBJ databases">
        <title>Herbidospora sp. NEAU-GS84 nov., a novel actinomycete isolated from soil.</title>
        <authorList>
            <person name="Han L."/>
        </authorList>
    </citation>
    <scope>NUCLEOTIDE SEQUENCE [LARGE SCALE GENOMIC DNA]</scope>
    <source>
        <strain evidence="2 3">NEAU-GS84</strain>
    </source>
</reference>
<dbReference type="EMBL" id="WXEW01000003">
    <property type="protein sequence ID" value="NAS22294.1"/>
    <property type="molecule type" value="Genomic_DNA"/>
</dbReference>
<dbReference type="Pfam" id="PF20530">
    <property type="entry name" value="DUF6745"/>
    <property type="match status" value="1"/>
</dbReference>
<name>A0A7C9N2D8_9ACTN</name>
<dbReference type="Proteomes" id="UP000479526">
    <property type="component" value="Unassembled WGS sequence"/>
</dbReference>
<dbReference type="AlphaFoldDB" id="A0A7C9N2D8"/>
<comment type="caution">
    <text evidence="2">The sequence shown here is derived from an EMBL/GenBank/DDBJ whole genome shotgun (WGS) entry which is preliminary data.</text>
</comment>
<dbReference type="RefSeq" id="WP_161479688.1">
    <property type="nucleotide sequence ID" value="NZ_WXEW01000003.1"/>
</dbReference>
<evidence type="ECO:0000313" key="2">
    <source>
        <dbReference type="EMBL" id="NAS22294.1"/>
    </source>
</evidence>
<feature type="domain" description="DUF6745" evidence="1">
    <location>
        <begin position="125"/>
        <end position="321"/>
    </location>
</feature>
<evidence type="ECO:0000313" key="3">
    <source>
        <dbReference type="Proteomes" id="UP000479526"/>
    </source>
</evidence>
<evidence type="ECO:0000259" key="1">
    <source>
        <dbReference type="Pfam" id="PF20530"/>
    </source>
</evidence>
<organism evidence="2 3">
    <name type="scientific">Herbidospora solisilvae</name>
    <dbReference type="NCBI Taxonomy" id="2696284"/>
    <lineage>
        <taxon>Bacteria</taxon>
        <taxon>Bacillati</taxon>
        <taxon>Actinomycetota</taxon>
        <taxon>Actinomycetes</taxon>
        <taxon>Streptosporangiales</taxon>
        <taxon>Streptosporangiaceae</taxon>
        <taxon>Herbidospora</taxon>
    </lineage>
</organism>
<accession>A0A7C9N2D8</accession>
<gene>
    <name evidence="2" type="ORF">GT755_11435</name>
</gene>
<protein>
    <recommendedName>
        <fullName evidence="1">DUF6745 domain-containing protein</fullName>
    </recommendedName>
</protein>
<keyword evidence="3" id="KW-1185">Reference proteome</keyword>